<evidence type="ECO:0000313" key="4">
    <source>
        <dbReference type="Proteomes" id="UP000184501"/>
    </source>
</evidence>
<dbReference type="PROSITE" id="PS51257">
    <property type="entry name" value="PROKAR_LIPOPROTEIN"/>
    <property type="match status" value="1"/>
</dbReference>
<dbReference type="SUPFAM" id="SSF88713">
    <property type="entry name" value="Glycoside hydrolase/deacetylase"/>
    <property type="match status" value="1"/>
</dbReference>
<feature type="chain" id="PRO_5039420806" evidence="1">
    <location>
        <begin position="24"/>
        <end position="284"/>
    </location>
</feature>
<dbReference type="PANTHER" id="PTHR10587:SF134">
    <property type="entry name" value="SECRETED PROTEIN"/>
    <property type="match status" value="1"/>
</dbReference>
<feature type="domain" description="NodB homology" evidence="2">
    <location>
        <begin position="83"/>
        <end position="284"/>
    </location>
</feature>
<dbReference type="AlphaFoldDB" id="A0A1M5BC60"/>
<evidence type="ECO:0000313" key="3">
    <source>
        <dbReference type="EMBL" id="SHF40151.1"/>
    </source>
</evidence>
<dbReference type="EMBL" id="FQVN01000003">
    <property type="protein sequence ID" value="SHF40151.1"/>
    <property type="molecule type" value="Genomic_DNA"/>
</dbReference>
<organism evidence="3 4">
    <name type="scientific">Streptoalloteichus hindustanus</name>
    <dbReference type="NCBI Taxonomy" id="2017"/>
    <lineage>
        <taxon>Bacteria</taxon>
        <taxon>Bacillati</taxon>
        <taxon>Actinomycetota</taxon>
        <taxon>Actinomycetes</taxon>
        <taxon>Pseudonocardiales</taxon>
        <taxon>Pseudonocardiaceae</taxon>
        <taxon>Streptoalloteichus</taxon>
    </lineage>
</organism>
<sequence>MPRPVRTLSRRGLLTLLAGSALVACGSPNTQPVGATSSAKPGAPAQGYRPLRDDLISRYAIDRPKAWGTDVTGVITRLNTDEKVVALTFNACGGDDGNEVDQRLLELLRQRQVPATLFLNARWIDANHAVAEALAKDPLFEIANHGRTHRPLSVNGQTALGVHGTQSVAEVIDEVAGTHEKITTLTGRAPRFFRSYGGYYDDVAVRVLADLGEKAVSYEVNADERGTAPAAQVERNVKAARAGSIVMARMNTPNGGVVAGLTAALPKLTAAGFRFVRLSDVVKA</sequence>
<feature type="signal peptide" evidence="1">
    <location>
        <begin position="1"/>
        <end position="23"/>
    </location>
</feature>
<reference evidence="3 4" key="1">
    <citation type="submission" date="2016-11" db="EMBL/GenBank/DDBJ databases">
        <authorList>
            <person name="Jaros S."/>
            <person name="Januszkiewicz K."/>
            <person name="Wedrychowicz H."/>
        </authorList>
    </citation>
    <scope>NUCLEOTIDE SEQUENCE [LARGE SCALE GENOMIC DNA]</scope>
    <source>
        <strain evidence="3 4">DSM 44523</strain>
    </source>
</reference>
<dbReference type="RefSeq" id="WP_200797464.1">
    <property type="nucleotide sequence ID" value="NZ_FQVN01000003.1"/>
</dbReference>
<proteinExistence type="predicted"/>
<dbReference type="InterPro" id="IPR002509">
    <property type="entry name" value="NODB_dom"/>
</dbReference>
<evidence type="ECO:0000259" key="2">
    <source>
        <dbReference type="PROSITE" id="PS51677"/>
    </source>
</evidence>
<name>A0A1M5BC60_STRHI</name>
<keyword evidence="4" id="KW-1185">Reference proteome</keyword>
<dbReference type="STRING" id="2017.SAMN05444320_103506"/>
<dbReference type="PROSITE" id="PS51677">
    <property type="entry name" value="NODB"/>
    <property type="match status" value="1"/>
</dbReference>
<dbReference type="Pfam" id="PF01522">
    <property type="entry name" value="Polysacc_deac_1"/>
    <property type="match status" value="1"/>
</dbReference>
<dbReference type="Proteomes" id="UP000184501">
    <property type="component" value="Unassembled WGS sequence"/>
</dbReference>
<dbReference type="GO" id="GO:0016810">
    <property type="term" value="F:hydrolase activity, acting on carbon-nitrogen (but not peptide) bonds"/>
    <property type="evidence" value="ECO:0007669"/>
    <property type="project" value="InterPro"/>
</dbReference>
<evidence type="ECO:0000256" key="1">
    <source>
        <dbReference type="SAM" id="SignalP"/>
    </source>
</evidence>
<dbReference type="InterPro" id="IPR006311">
    <property type="entry name" value="TAT_signal"/>
</dbReference>
<keyword evidence="1" id="KW-0732">Signal</keyword>
<dbReference type="Gene3D" id="3.20.20.370">
    <property type="entry name" value="Glycoside hydrolase/deacetylase"/>
    <property type="match status" value="1"/>
</dbReference>
<dbReference type="PROSITE" id="PS51318">
    <property type="entry name" value="TAT"/>
    <property type="match status" value="1"/>
</dbReference>
<dbReference type="InterPro" id="IPR011330">
    <property type="entry name" value="Glyco_hydro/deAcase_b/a-brl"/>
</dbReference>
<protein>
    <submittedName>
        <fullName evidence="3">Peptidoglycan/xylan/chitin deacetylase, PgdA/CDA1 family</fullName>
    </submittedName>
</protein>
<dbReference type="InterPro" id="IPR050248">
    <property type="entry name" value="Polysacc_deacetylase_ArnD"/>
</dbReference>
<dbReference type="PANTHER" id="PTHR10587">
    <property type="entry name" value="GLYCOSYL TRANSFERASE-RELATED"/>
    <property type="match status" value="1"/>
</dbReference>
<accession>A0A1M5BC60</accession>
<dbReference type="GO" id="GO:0005975">
    <property type="term" value="P:carbohydrate metabolic process"/>
    <property type="evidence" value="ECO:0007669"/>
    <property type="project" value="InterPro"/>
</dbReference>
<gene>
    <name evidence="3" type="ORF">SAMN05444320_103506</name>
</gene>